<evidence type="ECO:0000256" key="3">
    <source>
        <dbReference type="ARBA" id="ARBA00022989"/>
    </source>
</evidence>
<organism evidence="7 8">
    <name type="scientific">Paenarthrobacter aromaticivorans</name>
    <dbReference type="NCBI Taxonomy" id="2849150"/>
    <lineage>
        <taxon>Bacteria</taxon>
        <taxon>Bacillati</taxon>
        <taxon>Actinomycetota</taxon>
        <taxon>Actinomycetes</taxon>
        <taxon>Micrococcales</taxon>
        <taxon>Micrococcaceae</taxon>
        <taxon>Paenarthrobacter</taxon>
    </lineage>
</organism>
<dbReference type="InterPro" id="IPR011701">
    <property type="entry name" value="MFS"/>
</dbReference>
<feature type="transmembrane region" description="Helical" evidence="5">
    <location>
        <begin position="150"/>
        <end position="169"/>
    </location>
</feature>
<keyword evidence="4 5" id="KW-0472">Membrane</keyword>
<evidence type="ECO:0000256" key="5">
    <source>
        <dbReference type="SAM" id="Phobius"/>
    </source>
</evidence>
<evidence type="ECO:0000256" key="2">
    <source>
        <dbReference type="ARBA" id="ARBA00022692"/>
    </source>
</evidence>
<feature type="transmembrane region" description="Helical" evidence="5">
    <location>
        <begin position="385"/>
        <end position="403"/>
    </location>
</feature>
<keyword evidence="3 5" id="KW-1133">Transmembrane helix</keyword>
<feature type="transmembrane region" description="Helical" evidence="5">
    <location>
        <begin position="354"/>
        <end position="379"/>
    </location>
</feature>
<dbReference type="PANTHER" id="PTHR23508">
    <property type="entry name" value="CARBOXYLIC ACID TRANSPORTER PROTEIN HOMOLOG"/>
    <property type="match status" value="1"/>
</dbReference>
<dbReference type="Pfam" id="PF07690">
    <property type="entry name" value="MFS_1"/>
    <property type="match status" value="1"/>
</dbReference>
<feature type="transmembrane region" description="Helical" evidence="5">
    <location>
        <begin position="317"/>
        <end position="342"/>
    </location>
</feature>
<evidence type="ECO:0000256" key="1">
    <source>
        <dbReference type="ARBA" id="ARBA00004141"/>
    </source>
</evidence>
<reference evidence="7 8" key="1">
    <citation type="submission" date="2021-06" db="EMBL/GenBank/DDBJ databases">
        <authorList>
            <person name="Jeong J.W."/>
        </authorList>
    </citation>
    <scope>NUCLEOTIDE SEQUENCE [LARGE SCALE GENOMIC DNA]</scope>
    <source>
        <strain evidence="7 8">MMS21-TAE1-1</strain>
    </source>
</reference>
<name>A0ABS6IA46_9MICC</name>
<feature type="transmembrane region" description="Helical" evidence="5">
    <location>
        <begin position="292"/>
        <end position="311"/>
    </location>
</feature>
<feature type="transmembrane region" description="Helical" evidence="5">
    <location>
        <begin position="59"/>
        <end position="80"/>
    </location>
</feature>
<dbReference type="EMBL" id="JAHOPC010000014">
    <property type="protein sequence ID" value="MBU8868469.1"/>
    <property type="molecule type" value="Genomic_DNA"/>
</dbReference>
<feature type="transmembrane region" description="Helical" evidence="5">
    <location>
        <begin position="21"/>
        <end position="39"/>
    </location>
</feature>
<sequence length="423" mass="43542">MLESSTPTGTPFPPVATGKGLSRWLVIILAFLAVLLDGFDTASLGLAVPGLAKNWSLSPAAFAAPLIATNAGVVAGYMLSGRLSLRFGLRRMLLAGVVVFALGSALTAVSSGIPFMTIARFLTGVGLGAVLPSAISLATTGRDGGQRERIAVFVTMGLSAGSLAAGLSGGKLISELGWQSIFWLGAVLPIILVPVMWFGISEADAPRPSPKAGQETVQSLFRRGFALPTVLLWLFAFLIFATFYAFSSWLPTLLTNFGLDLAMAPLGAASLGIGGILGALLLMIFSVRFKTSWMLVVAASVAIGFLLMIALGQPGQWQLLLLFAGVGMGLASSMVGQAAVAVSVYPATSRTSGVAWAAALGRLGSIAGPALGGILLSAGQSPQNIVLAVCVPVFLAVVVMTALSRRLSRQTTEDAVEPVRLPG</sequence>
<feature type="transmembrane region" description="Helical" evidence="5">
    <location>
        <begin position="220"/>
        <end position="246"/>
    </location>
</feature>
<feature type="transmembrane region" description="Helical" evidence="5">
    <location>
        <begin position="119"/>
        <end position="138"/>
    </location>
</feature>
<gene>
    <name evidence="7" type="ORF">KSW38_19425</name>
</gene>
<evidence type="ECO:0000313" key="7">
    <source>
        <dbReference type="EMBL" id="MBU8868469.1"/>
    </source>
</evidence>
<feature type="transmembrane region" description="Helical" evidence="5">
    <location>
        <begin position="92"/>
        <end position="113"/>
    </location>
</feature>
<dbReference type="PROSITE" id="PS50850">
    <property type="entry name" value="MFS"/>
    <property type="match status" value="1"/>
</dbReference>
<dbReference type="InterPro" id="IPR020846">
    <property type="entry name" value="MFS_dom"/>
</dbReference>
<comment type="caution">
    <text evidence="7">The sequence shown here is derived from an EMBL/GenBank/DDBJ whole genome shotgun (WGS) entry which is preliminary data.</text>
</comment>
<keyword evidence="8" id="KW-1185">Reference proteome</keyword>
<dbReference type="PANTHER" id="PTHR23508:SF10">
    <property type="entry name" value="CARBOXYLIC ACID TRANSPORTER PROTEIN HOMOLOG"/>
    <property type="match status" value="1"/>
</dbReference>
<dbReference type="RefSeq" id="WP_216926586.1">
    <property type="nucleotide sequence ID" value="NZ_JAHOPC010000014.1"/>
</dbReference>
<dbReference type="Proteomes" id="UP000824166">
    <property type="component" value="Unassembled WGS sequence"/>
</dbReference>
<evidence type="ECO:0000313" key="8">
    <source>
        <dbReference type="Proteomes" id="UP000824166"/>
    </source>
</evidence>
<accession>A0ABS6IA46</accession>
<comment type="subcellular location">
    <subcellularLocation>
        <location evidence="1">Membrane</location>
        <topology evidence="1">Multi-pass membrane protein</topology>
    </subcellularLocation>
</comment>
<feature type="domain" description="Major facilitator superfamily (MFS) profile" evidence="6">
    <location>
        <begin position="26"/>
        <end position="408"/>
    </location>
</feature>
<evidence type="ECO:0000256" key="4">
    <source>
        <dbReference type="ARBA" id="ARBA00023136"/>
    </source>
</evidence>
<feature type="transmembrane region" description="Helical" evidence="5">
    <location>
        <begin position="266"/>
        <end position="285"/>
    </location>
</feature>
<keyword evidence="2 5" id="KW-0812">Transmembrane</keyword>
<protein>
    <submittedName>
        <fullName evidence="7">MFS transporter</fullName>
    </submittedName>
</protein>
<feature type="transmembrane region" description="Helical" evidence="5">
    <location>
        <begin position="181"/>
        <end position="200"/>
    </location>
</feature>
<proteinExistence type="predicted"/>
<evidence type="ECO:0000259" key="6">
    <source>
        <dbReference type="PROSITE" id="PS50850"/>
    </source>
</evidence>